<evidence type="ECO:0000313" key="5">
    <source>
        <dbReference type="Proteomes" id="UP000324176"/>
    </source>
</evidence>
<dbReference type="SUPFAM" id="SSF54593">
    <property type="entry name" value="Glyoxalase/Bleomycin resistance protein/Dihydroxybiphenyl dioxygenase"/>
    <property type="match status" value="1"/>
</dbReference>
<dbReference type="Proteomes" id="UP000034156">
    <property type="component" value="Chromosome"/>
</dbReference>
<dbReference type="PATRIC" id="fig|44574.3.peg.4291"/>
<protein>
    <submittedName>
        <fullName evidence="2">Lactoylglutathione lyase</fullName>
    </submittedName>
</protein>
<dbReference type="PANTHER" id="PTHR33993">
    <property type="entry name" value="GLYOXALASE-RELATED"/>
    <property type="match status" value="1"/>
</dbReference>
<reference evidence="2 4" key="2">
    <citation type="journal article" date="2016" name="Genome Announc.">
        <title>Genome Sequence of Nitrosomonas communis Strain Nm2, a Mesophilic Ammonia-Oxidizing Bacterium Isolated from Mediterranean Soil.</title>
        <authorList>
            <person name="Kozlowski J.A."/>
            <person name="Kits K.D."/>
            <person name="Stein L.Y."/>
        </authorList>
    </citation>
    <scope>NUCLEOTIDE SEQUENCE [LARGE SCALE GENOMIC DNA]</scope>
    <source>
        <strain evidence="2 4">Nm2</strain>
    </source>
</reference>
<evidence type="ECO:0000313" key="3">
    <source>
        <dbReference type="EMBL" id="TYP87371.1"/>
    </source>
</evidence>
<dbReference type="PROSITE" id="PS51819">
    <property type="entry name" value="VOC"/>
    <property type="match status" value="1"/>
</dbReference>
<dbReference type="RefSeq" id="WP_046851274.1">
    <property type="nucleotide sequence ID" value="NZ_CBDIPD010000070.1"/>
</dbReference>
<dbReference type="InterPro" id="IPR029068">
    <property type="entry name" value="Glyas_Bleomycin-R_OHBP_Dase"/>
</dbReference>
<name>A0A0F7KJY7_9PROT</name>
<organism evidence="2 4">
    <name type="scientific">Nitrosomonas communis</name>
    <dbReference type="NCBI Taxonomy" id="44574"/>
    <lineage>
        <taxon>Bacteria</taxon>
        <taxon>Pseudomonadati</taxon>
        <taxon>Pseudomonadota</taxon>
        <taxon>Betaproteobacteria</taxon>
        <taxon>Nitrosomonadales</taxon>
        <taxon>Nitrosomonadaceae</taxon>
        <taxon>Nitrosomonas</taxon>
    </lineage>
</organism>
<evidence type="ECO:0000313" key="4">
    <source>
        <dbReference type="Proteomes" id="UP000034156"/>
    </source>
</evidence>
<gene>
    <name evidence="2" type="ORF">AAW31_17845</name>
    <name evidence="3" type="ORF">BCL69_102528</name>
</gene>
<dbReference type="EMBL" id="VNHT01000025">
    <property type="protein sequence ID" value="TYP87371.1"/>
    <property type="molecule type" value="Genomic_DNA"/>
</dbReference>
<dbReference type="OrthoDB" id="8776491at2"/>
<accession>A0A0F7KJY7</accession>
<feature type="domain" description="VOC" evidence="1">
    <location>
        <begin position="5"/>
        <end position="125"/>
    </location>
</feature>
<dbReference type="InterPro" id="IPR052164">
    <property type="entry name" value="Anthracycline_SecMetBiosynth"/>
</dbReference>
<dbReference type="KEGG" id="nco:AAW31_17845"/>
<dbReference type="InterPro" id="IPR037523">
    <property type="entry name" value="VOC_core"/>
</dbReference>
<keyword evidence="4" id="KW-1185">Reference proteome</keyword>
<evidence type="ECO:0000259" key="1">
    <source>
        <dbReference type="PROSITE" id="PS51819"/>
    </source>
</evidence>
<keyword evidence="2" id="KW-0456">Lyase</keyword>
<dbReference type="PANTHER" id="PTHR33993:SF2">
    <property type="entry name" value="VOC DOMAIN-CONTAINING PROTEIN"/>
    <property type="match status" value="1"/>
</dbReference>
<dbReference type="Pfam" id="PF00903">
    <property type="entry name" value="Glyoxalase"/>
    <property type="match status" value="1"/>
</dbReference>
<reference evidence="3 5" key="3">
    <citation type="submission" date="2019-07" db="EMBL/GenBank/DDBJ databases">
        <title>Active sludge and wastewater microbial communities from Klosterneuburg, Austria.</title>
        <authorList>
            <person name="Wagner M."/>
        </authorList>
    </citation>
    <scope>NUCLEOTIDE SEQUENCE [LARGE SCALE GENOMIC DNA]</scope>
    <source>
        <strain evidence="3 5">Nm2</strain>
    </source>
</reference>
<dbReference type="InterPro" id="IPR004360">
    <property type="entry name" value="Glyas_Fos-R_dOase_dom"/>
</dbReference>
<reference evidence="4" key="1">
    <citation type="submission" date="2015-05" db="EMBL/GenBank/DDBJ databases">
        <title>Draft genome of Nitrosomonas communis strain Nm2.</title>
        <authorList>
            <person name="Kozlowski J.A."/>
            <person name="Kits K.D."/>
            <person name="Stein L.Y."/>
        </authorList>
    </citation>
    <scope>NUCLEOTIDE SEQUENCE [LARGE SCALE GENOMIC DNA]</scope>
    <source>
        <strain evidence="4">Nm2</strain>
    </source>
</reference>
<dbReference type="GO" id="GO:0016829">
    <property type="term" value="F:lyase activity"/>
    <property type="evidence" value="ECO:0007669"/>
    <property type="project" value="UniProtKB-KW"/>
</dbReference>
<proteinExistence type="predicted"/>
<dbReference type="Gene3D" id="3.10.180.10">
    <property type="entry name" value="2,3-Dihydroxybiphenyl 1,2-Dioxygenase, domain 1"/>
    <property type="match status" value="1"/>
</dbReference>
<dbReference type="EMBL" id="CP011451">
    <property type="protein sequence ID" value="AKH39254.1"/>
    <property type="molecule type" value="Genomic_DNA"/>
</dbReference>
<dbReference type="CDD" id="cd07247">
    <property type="entry name" value="SgaA_N_like"/>
    <property type="match status" value="1"/>
</dbReference>
<dbReference type="Proteomes" id="UP000324176">
    <property type="component" value="Unassembled WGS sequence"/>
</dbReference>
<sequence length="126" mass="13848">MSNNPVGWFEVYVQDLERARRFYEAVFEVKLEQLNSPSEMKIELWAFPMEKDGRGITGALVKKEGVSSGGNSVLVYFICTDCAFAAARAAASGGKIVQEKKSIGQYGFISLVVDTEGNMIGLHSME</sequence>
<evidence type="ECO:0000313" key="2">
    <source>
        <dbReference type="EMBL" id="AKH39254.1"/>
    </source>
</evidence>
<dbReference type="AlphaFoldDB" id="A0A0F7KJY7"/>